<dbReference type="Pfam" id="PF02021">
    <property type="entry name" value="UPF0102"/>
    <property type="match status" value="1"/>
</dbReference>
<name>A0ABV8QX50_9BACT</name>
<dbReference type="CDD" id="cd20736">
    <property type="entry name" value="PoNe_Nuclease"/>
    <property type="match status" value="1"/>
</dbReference>
<accession>A0ABV8QX50</accession>
<dbReference type="InterPro" id="IPR011856">
    <property type="entry name" value="tRNA_endonuc-like_dom_sf"/>
</dbReference>
<sequence>MATHNETGKTGENLAAAWFTSNGYNIIHQNWRYKNLEVDIIAHRNNCLHFIEIKATTTLKFGHPETKVTPKKIKHLIDASEAYLYQYPQWQRIQFDVLAITILPNSNPQYFYIEDVYL</sequence>
<keyword evidence="4" id="KW-1185">Reference proteome</keyword>
<gene>
    <name evidence="3" type="ORF">ACFOWM_13600</name>
</gene>
<proteinExistence type="inferred from homology"/>
<dbReference type="PANTHER" id="PTHR34039:SF1">
    <property type="entry name" value="UPF0102 PROTEIN YRAN"/>
    <property type="match status" value="1"/>
</dbReference>
<protein>
    <recommendedName>
        <fullName evidence="2">UPF0102 protein ACFOWM_13600</fullName>
    </recommendedName>
</protein>
<dbReference type="InterPro" id="IPR003509">
    <property type="entry name" value="UPF0102_YraN-like"/>
</dbReference>
<organism evidence="3 4">
    <name type="scientific">Ferruginibacter yonginensis</name>
    <dbReference type="NCBI Taxonomy" id="1310416"/>
    <lineage>
        <taxon>Bacteria</taxon>
        <taxon>Pseudomonadati</taxon>
        <taxon>Bacteroidota</taxon>
        <taxon>Chitinophagia</taxon>
        <taxon>Chitinophagales</taxon>
        <taxon>Chitinophagaceae</taxon>
        <taxon>Ferruginibacter</taxon>
    </lineage>
</organism>
<dbReference type="RefSeq" id="WP_379711078.1">
    <property type="nucleotide sequence ID" value="NZ_JBHSCZ010000005.1"/>
</dbReference>
<evidence type="ECO:0000313" key="3">
    <source>
        <dbReference type="EMBL" id="MFC4263923.1"/>
    </source>
</evidence>
<dbReference type="EMBL" id="JBHSCZ010000005">
    <property type="protein sequence ID" value="MFC4263923.1"/>
    <property type="molecule type" value="Genomic_DNA"/>
</dbReference>
<reference evidence="4" key="1">
    <citation type="journal article" date="2019" name="Int. J. Syst. Evol. Microbiol.">
        <title>The Global Catalogue of Microorganisms (GCM) 10K type strain sequencing project: providing services to taxonomists for standard genome sequencing and annotation.</title>
        <authorList>
            <consortium name="The Broad Institute Genomics Platform"/>
            <consortium name="The Broad Institute Genome Sequencing Center for Infectious Disease"/>
            <person name="Wu L."/>
            <person name="Ma J."/>
        </authorList>
    </citation>
    <scope>NUCLEOTIDE SEQUENCE [LARGE SCALE GENOMIC DNA]</scope>
    <source>
        <strain evidence="4">CECT 8289</strain>
    </source>
</reference>
<evidence type="ECO:0000313" key="4">
    <source>
        <dbReference type="Proteomes" id="UP001595907"/>
    </source>
</evidence>
<dbReference type="Gene3D" id="3.40.1350.10">
    <property type="match status" value="1"/>
</dbReference>
<dbReference type="PANTHER" id="PTHR34039">
    <property type="entry name" value="UPF0102 PROTEIN YRAN"/>
    <property type="match status" value="1"/>
</dbReference>
<dbReference type="InterPro" id="IPR011335">
    <property type="entry name" value="Restrct_endonuc-II-like"/>
</dbReference>
<evidence type="ECO:0000256" key="1">
    <source>
        <dbReference type="ARBA" id="ARBA00006738"/>
    </source>
</evidence>
<dbReference type="Proteomes" id="UP001595907">
    <property type="component" value="Unassembled WGS sequence"/>
</dbReference>
<comment type="similarity">
    <text evidence="1 2">Belongs to the UPF0102 family.</text>
</comment>
<comment type="caution">
    <text evidence="3">The sequence shown here is derived from an EMBL/GenBank/DDBJ whole genome shotgun (WGS) entry which is preliminary data.</text>
</comment>
<dbReference type="HAMAP" id="MF_00048">
    <property type="entry name" value="UPF0102"/>
    <property type="match status" value="1"/>
</dbReference>
<evidence type="ECO:0000256" key="2">
    <source>
        <dbReference type="HAMAP-Rule" id="MF_00048"/>
    </source>
</evidence>
<dbReference type="SUPFAM" id="SSF52980">
    <property type="entry name" value="Restriction endonuclease-like"/>
    <property type="match status" value="1"/>
</dbReference>